<dbReference type="Proteomes" id="UP000324222">
    <property type="component" value="Unassembled WGS sequence"/>
</dbReference>
<dbReference type="AlphaFoldDB" id="A0A5B7GBL9"/>
<evidence type="ECO:0000313" key="1">
    <source>
        <dbReference type="EMBL" id="MPC56312.1"/>
    </source>
</evidence>
<dbReference type="OrthoDB" id="6373712at2759"/>
<reference evidence="1 2" key="1">
    <citation type="submission" date="2019-05" db="EMBL/GenBank/DDBJ databases">
        <title>Another draft genome of Portunus trituberculatus and its Hox gene families provides insights of decapod evolution.</title>
        <authorList>
            <person name="Jeong J.-H."/>
            <person name="Song I."/>
            <person name="Kim S."/>
            <person name="Choi T."/>
            <person name="Kim D."/>
            <person name="Ryu S."/>
            <person name="Kim W."/>
        </authorList>
    </citation>
    <scope>NUCLEOTIDE SEQUENCE [LARGE SCALE GENOMIC DNA]</scope>
    <source>
        <tissue evidence="1">Muscle</tissue>
    </source>
</reference>
<protein>
    <submittedName>
        <fullName evidence="1">Uncharacterized protein</fullName>
    </submittedName>
</protein>
<gene>
    <name evidence="1" type="ORF">E2C01_050266</name>
</gene>
<dbReference type="EMBL" id="VSRR010013846">
    <property type="protein sequence ID" value="MPC56312.1"/>
    <property type="molecule type" value="Genomic_DNA"/>
</dbReference>
<organism evidence="1 2">
    <name type="scientific">Portunus trituberculatus</name>
    <name type="common">Swimming crab</name>
    <name type="synonym">Neptunus trituberculatus</name>
    <dbReference type="NCBI Taxonomy" id="210409"/>
    <lineage>
        <taxon>Eukaryota</taxon>
        <taxon>Metazoa</taxon>
        <taxon>Ecdysozoa</taxon>
        <taxon>Arthropoda</taxon>
        <taxon>Crustacea</taxon>
        <taxon>Multicrustacea</taxon>
        <taxon>Malacostraca</taxon>
        <taxon>Eumalacostraca</taxon>
        <taxon>Eucarida</taxon>
        <taxon>Decapoda</taxon>
        <taxon>Pleocyemata</taxon>
        <taxon>Brachyura</taxon>
        <taxon>Eubrachyura</taxon>
        <taxon>Portunoidea</taxon>
        <taxon>Portunidae</taxon>
        <taxon>Portuninae</taxon>
        <taxon>Portunus</taxon>
    </lineage>
</organism>
<accession>A0A5B7GBL9</accession>
<proteinExistence type="predicted"/>
<evidence type="ECO:0000313" key="2">
    <source>
        <dbReference type="Proteomes" id="UP000324222"/>
    </source>
</evidence>
<comment type="caution">
    <text evidence="1">The sequence shown here is derived from an EMBL/GenBank/DDBJ whole genome shotgun (WGS) entry which is preliminary data.</text>
</comment>
<keyword evidence="2" id="KW-1185">Reference proteome</keyword>
<sequence>MLRVVFRESACSCDLKPLQCKVWNDSEQSGEAGQDQGHSTLVVMPVMGTENTDASRATLLKCTKGKPQDMSQPAARETPYPLHECSVEVELSPCSCKRNITVRLPEPCPSTSPPHLLQHIKDSLGQSDAKMPLLGVTVFVTHHSRHVCGQASRLVTRLRLRHAVFPQIVSYSVGGLKSAHYVFGAQQLVPRVAKMYPGWIMRLYTDASTDPYTWMCPFVCTNPHLDMCDVAHLPGFGNVSRSHPRMWRFATMGDPLVRLYMMRDADMPLLQREVDAVNHWLQAGTVRLPNPQHTFMDVRSHMKYAVYALRVVACDFLAHPRLTSYYEAKYHYVAIFSYHLYSSSVTT</sequence>
<name>A0A5B7GBL9_PORTR</name>